<proteinExistence type="predicted"/>
<organism evidence="2 3">
    <name type="scientific">Cardiocondyla obscurior</name>
    <dbReference type="NCBI Taxonomy" id="286306"/>
    <lineage>
        <taxon>Eukaryota</taxon>
        <taxon>Metazoa</taxon>
        <taxon>Ecdysozoa</taxon>
        <taxon>Arthropoda</taxon>
        <taxon>Hexapoda</taxon>
        <taxon>Insecta</taxon>
        <taxon>Pterygota</taxon>
        <taxon>Neoptera</taxon>
        <taxon>Endopterygota</taxon>
        <taxon>Hymenoptera</taxon>
        <taxon>Apocrita</taxon>
        <taxon>Aculeata</taxon>
        <taxon>Formicoidea</taxon>
        <taxon>Formicidae</taxon>
        <taxon>Myrmicinae</taxon>
        <taxon>Cardiocondyla</taxon>
    </lineage>
</organism>
<gene>
    <name evidence="2" type="ORF">PUN28_010918</name>
</gene>
<dbReference type="AlphaFoldDB" id="A0AAW2FKZ9"/>
<reference evidence="2 3" key="1">
    <citation type="submission" date="2023-03" db="EMBL/GenBank/DDBJ databases">
        <title>High recombination rates correlate with genetic variation in Cardiocondyla obscurior ants.</title>
        <authorList>
            <person name="Errbii M."/>
        </authorList>
    </citation>
    <scope>NUCLEOTIDE SEQUENCE [LARGE SCALE GENOMIC DNA]</scope>
    <source>
        <strain evidence="2">Alpha-2009</strain>
        <tissue evidence="2">Whole body</tissue>
    </source>
</reference>
<dbReference type="Proteomes" id="UP001430953">
    <property type="component" value="Unassembled WGS sequence"/>
</dbReference>
<evidence type="ECO:0000313" key="3">
    <source>
        <dbReference type="Proteomes" id="UP001430953"/>
    </source>
</evidence>
<feature type="compositionally biased region" description="Basic residues" evidence="1">
    <location>
        <begin position="15"/>
        <end position="54"/>
    </location>
</feature>
<accession>A0AAW2FKZ9</accession>
<evidence type="ECO:0000256" key="1">
    <source>
        <dbReference type="SAM" id="MobiDB-lite"/>
    </source>
</evidence>
<comment type="caution">
    <text evidence="2">The sequence shown here is derived from an EMBL/GenBank/DDBJ whole genome shotgun (WGS) entry which is preliminary data.</text>
</comment>
<sequence length="75" mass="9311">MPPSRNPSARGTRSAVHRSRRSPAPHRPRCRFRHPRHRHRRRRRRHHHRHRHRPPPAPPRRLCPAHLRFRLCHSR</sequence>
<evidence type="ECO:0000313" key="2">
    <source>
        <dbReference type="EMBL" id="KAL0115714.1"/>
    </source>
</evidence>
<name>A0AAW2FKZ9_9HYME</name>
<protein>
    <submittedName>
        <fullName evidence="2">Uncharacterized protein</fullName>
    </submittedName>
</protein>
<feature type="region of interest" description="Disordered" evidence="1">
    <location>
        <begin position="1"/>
        <end position="62"/>
    </location>
</feature>
<dbReference type="EMBL" id="JADYXP020000010">
    <property type="protein sequence ID" value="KAL0115714.1"/>
    <property type="molecule type" value="Genomic_DNA"/>
</dbReference>
<feature type="compositionally biased region" description="Polar residues" evidence="1">
    <location>
        <begin position="1"/>
        <end position="11"/>
    </location>
</feature>
<keyword evidence="3" id="KW-1185">Reference proteome</keyword>